<reference evidence="2 3" key="1">
    <citation type="submission" date="2017-06" db="EMBL/GenBank/DDBJ databases">
        <title>Global population genomics of the pathogenic fungus Cryptococcus neoformans var. grubii.</title>
        <authorList>
            <person name="Cuomo C."/>
            <person name="Litvintseva A."/>
            <person name="Chen Y."/>
            <person name="Young S."/>
            <person name="Zeng Q."/>
            <person name="Chapman S."/>
            <person name="Gujja S."/>
            <person name="Saif S."/>
            <person name="Birren B."/>
        </authorList>
    </citation>
    <scope>NUCLEOTIDE SEQUENCE [LARGE SCALE GENOMIC DNA]</scope>
    <source>
        <strain evidence="2 3">Tu259-1</strain>
    </source>
</reference>
<sequence length="120" mass="11975">MGKHNSATPSLRLIKSSTGKKATSSPAFEMGLCVSRRHQPVIVAGGGPVVVRPMGMGMGMGRPGFGMAPPVVVVNQAPRRHHGGYGPGYGGPGYGGPGGRPGGGGGYGRPGGRSGGGRRR</sequence>
<protein>
    <submittedName>
        <fullName evidence="2">Uncharacterized protein</fullName>
    </submittedName>
</protein>
<proteinExistence type="predicted"/>
<feature type="region of interest" description="Disordered" evidence="1">
    <location>
        <begin position="1"/>
        <end position="25"/>
    </location>
</feature>
<name>A0A854QJH9_CRYNE</name>
<evidence type="ECO:0000313" key="2">
    <source>
        <dbReference type="EMBL" id="OXG26110.1"/>
    </source>
</evidence>
<dbReference type="Proteomes" id="UP000199727">
    <property type="component" value="Unassembled WGS sequence"/>
</dbReference>
<organism evidence="2 3">
    <name type="scientific">Cryptococcus neoformans Tu259-1</name>
    <dbReference type="NCBI Taxonomy" id="1230072"/>
    <lineage>
        <taxon>Eukaryota</taxon>
        <taxon>Fungi</taxon>
        <taxon>Dikarya</taxon>
        <taxon>Basidiomycota</taxon>
        <taxon>Agaricomycotina</taxon>
        <taxon>Tremellomycetes</taxon>
        <taxon>Tremellales</taxon>
        <taxon>Cryptococcaceae</taxon>
        <taxon>Cryptococcus</taxon>
        <taxon>Cryptococcus neoformans species complex</taxon>
    </lineage>
</organism>
<feature type="region of interest" description="Disordered" evidence="1">
    <location>
        <begin position="78"/>
        <end position="120"/>
    </location>
</feature>
<evidence type="ECO:0000256" key="1">
    <source>
        <dbReference type="SAM" id="MobiDB-lite"/>
    </source>
</evidence>
<dbReference type="EMBL" id="AMKT01000025">
    <property type="protein sequence ID" value="OXG26110.1"/>
    <property type="molecule type" value="Genomic_DNA"/>
</dbReference>
<dbReference type="AlphaFoldDB" id="A0A854QJH9"/>
<accession>A0A854QJH9</accession>
<comment type="caution">
    <text evidence="2">The sequence shown here is derived from an EMBL/GenBank/DDBJ whole genome shotgun (WGS) entry which is preliminary data.</text>
</comment>
<feature type="compositionally biased region" description="Gly residues" evidence="1">
    <location>
        <begin position="84"/>
        <end position="120"/>
    </location>
</feature>
<evidence type="ECO:0000313" key="3">
    <source>
        <dbReference type="Proteomes" id="UP000199727"/>
    </source>
</evidence>
<gene>
    <name evidence="2" type="ORF">C361_01467</name>
</gene>